<organism evidence="1 2">
    <name type="scientific">Desulfoferula mesophila</name>
    <dbReference type="NCBI Taxonomy" id="3058419"/>
    <lineage>
        <taxon>Bacteria</taxon>
        <taxon>Pseudomonadati</taxon>
        <taxon>Thermodesulfobacteriota</taxon>
        <taxon>Desulfarculia</taxon>
        <taxon>Desulfarculales</taxon>
        <taxon>Desulfarculaceae</taxon>
        <taxon>Desulfoferula</taxon>
    </lineage>
</organism>
<sequence length="177" mass="20743">MQPQAVFGQEELRLLAEGLNVAEDSVSDYFRLSEGFWCRHPFEVRTLAELAPTEVAPEALAQVLRLRQADSRRLRNRDFWRICFQDHNFLEAMEGQSEQELFLPMLTYVMVHELVHVVRFATYVQLFELDQQRRQAEEAKVHRLSAEVLKKVRLPHLERVLDCYENFAATLSPEGHC</sequence>
<evidence type="ECO:0000313" key="1">
    <source>
        <dbReference type="EMBL" id="BEQ14902.1"/>
    </source>
</evidence>
<gene>
    <name evidence="1" type="ORF">FAK_19680</name>
</gene>
<keyword evidence="2" id="KW-1185">Reference proteome</keyword>
<dbReference type="AlphaFoldDB" id="A0AAU9EED2"/>
<evidence type="ECO:0000313" key="2">
    <source>
        <dbReference type="Proteomes" id="UP001366166"/>
    </source>
</evidence>
<dbReference type="EMBL" id="AP028679">
    <property type="protein sequence ID" value="BEQ14902.1"/>
    <property type="molecule type" value="Genomic_DNA"/>
</dbReference>
<reference evidence="2" key="1">
    <citation type="journal article" date="2023" name="Arch. Microbiol.">
        <title>Desulfoferula mesophilus gen. nov. sp. nov., a mesophilic sulfate-reducing bacterium isolated from a brackish lake sediment.</title>
        <authorList>
            <person name="Watanabe T."/>
            <person name="Yabe T."/>
            <person name="Tsuji J.M."/>
            <person name="Fukui M."/>
        </authorList>
    </citation>
    <scope>NUCLEOTIDE SEQUENCE [LARGE SCALE GENOMIC DNA]</scope>
    <source>
        <strain evidence="2">12FAK</strain>
    </source>
</reference>
<name>A0AAU9EED2_9BACT</name>
<dbReference type="Proteomes" id="UP001366166">
    <property type="component" value="Chromosome"/>
</dbReference>
<accession>A0AAU9EED2</accession>
<protein>
    <submittedName>
        <fullName evidence="1">Uncharacterized protein</fullName>
    </submittedName>
</protein>
<proteinExistence type="predicted"/>
<dbReference type="KEGG" id="dmp:FAK_19680"/>
<dbReference type="RefSeq" id="WP_338606573.1">
    <property type="nucleotide sequence ID" value="NZ_AP028679.1"/>
</dbReference>